<evidence type="ECO:0000313" key="2">
    <source>
        <dbReference type="EMBL" id="VDO95423.1"/>
    </source>
</evidence>
<name>A0A183M5Y3_9TREM</name>
<sequence length="117" mass="13794">MQSDDFRNRLNEQRSLDHLGNEYSNIYQSDNNELNAQPSLNSAVQPINNNYLNRDLETIHSRQKNVKYVSENTLRSKNMQVEYKPNEDKPPPRPPRNPHVLHTVKEHSNMRDDEIVI</sequence>
<accession>A0A183M5Y3</accession>
<organism evidence="2 3">
    <name type="scientific">Schistosoma margrebowiei</name>
    <dbReference type="NCBI Taxonomy" id="48269"/>
    <lineage>
        <taxon>Eukaryota</taxon>
        <taxon>Metazoa</taxon>
        <taxon>Spiralia</taxon>
        <taxon>Lophotrochozoa</taxon>
        <taxon>Platyhelminthes</taxon>
        <taxon>Trematoda</taxon>
        <taxon>Digenea</taxon>
        <taxon>Strigeidida</taxon>
        <taxon>Schistosomatoidea</taxon>
        <taxon>Schistosomatidae</taxon>
        <taxon>Schistosoma</taxon>
    </lineage>
</organism>
<keyword evidence="3" id="KW-1185">Reference proteome</keyword>
<gene>
    <name evidence="2" type="ORF">SMRZ_LOCUS11458</name>
</gene>
<evidence type="ECO:0000256" key="1">
    <source>
        <dbReference type="SAM" id="MobiDB-lite"/>
    </source>
</evidence>
<dbReference type="AlphaFoldDB" id="A0A183M5Y3"/>
<dbReference type="EMBL" id="UZAI01006444">
    <property type="protein sequence ID" value="VDO95423.1"/>
    <property type="molecule type" value="Genomic_DNA"/>
</dbReference>
<evidence type="ECO:0000313" key="3">
    <source>
        <dbReference type="Proteomes" id="UP000277204"/>
    </source>
</evidence>
<proteinExistence type="predicted"/>
<reference evidence="2 3" key="1">
    <citation type="submission" date="2018-11" db="EMBL/GenBank/DDBJ databases">
        <authorList>
            <consortium name="Pathogen Informatics"/>
        </authorList>
    </citation>
    <scope>NUCLEOTIDE SEQUENCE [LARGE SCALE GENOMIC DNA]</scope>
    <source>
        <strain evidence="2 3">Zambia</strain>
    </source>
</reference>
<feature type="region of interest" description="Disordered" evidence="1">
    <location>
        <begin position="74"/>
        <end position="98"/>
    </location>
</feature>
<dbReference type="Proteomes" id="UP000277204">
    <property type="component" value="Unassembled WGS sequence"/>
</dbReference>
<protein>
    <submittedName>
        <fullName evidence="2">Uncharacterized protein</fullName>
    </submittedName>
</protein>